<dbReference type="InterPro" id="IPR008918">
    <property type="entry name" value="HhH2"/>
</dbReference>
<dbReference type="Gene3D" id="3.40.50.1010">
    <property type="entry name" value="5'-nuclease"/>
    <property type="match status" value="1"/>
</dbReference>
<keyword evidence="7" id="KW-0227">DNA damage</keyword>
<proteinExistence type="inferred from homology"/>
<dbReference type="SUPFAM" id="SSF88723">
    <property type="entry name" value="PIN domain-like"/>
    <property type="match status" value="1"/>
</dbReference>
<keyword evidence="21" id="KW-1185">Reference proteome</keyword>
<sequence length="779" mass="87445">MGIQGLLPLLKSIMLPINIKDLNGCSAAVDTYSWLHKGALTCSKELCKGIPTTKHIDYCMHRVNLLRHHGVKPVLVFDGGPLPMKIEQENKRGRSRKENLSRAIEHETNGNMTAAYECYQKAVDISPSVAHDLIQVLKRENVCYVVAPYEADAQMTFLAISKQVDVVITEDSDLIAFGCPRIIYKMDKFGQGLEFRYSKLEQNKELSLKGFTKQMLLEMCILSGCDYLQSLPGMGLKKAHALIKKFKSYDKVIKHLRYNTAAVSPMYEESFRKAIMTFQHQRVYDLITEDLVHLSELSDCGSQDLDFLGPYPYIFIYDATLMLVRINLLYYGWRRTLIPTEVAQGIAKGDIDPFTMMPFQKECNAAELVDSRTYELNDFKVEGERRKLDLPAQKNLLTNYFCTASLEAKQKFRAPRTSPILPNSKVGVSSPWADSRKEADSYKFESLSMSSPDPLVDDDIHLKASMCQGILVEEETENSLGLQSVPLQHPICKPCITLHKEHALDISESKTRAAKKKVIVRSSYFLKNNKKEDFQDDKSETNEAANDKTHSSIRENDYDSISDVVNGAVVAAVKNAIPQSSYFQPKASARNVPAGDTEQKKNKRAIVRSSYFQKNLANENSQGNLDVAAELEHTNPKASSGDDCSERRLKKRKVTFIDTVQTENASAECLEVDTSGNQGDFNSDLDDSTKETKDGQGKFGSNISHLGHYSQISEKSMDNFVSVLSSFRYTSNGSRASGLRAPLKDIKNTSTNRSASNMDLSKFVYKPTKQRQLSALRKV</sequence>
<accession>A0AAV9KCD5</accession>
<evidence type="ECO:0000256" key="11">
    <source>
        <dbReference type="ARBA" id="ARBA00022842"/>
    </source>
</evidence>
<dbReference type="InterPro" id="IPR044752">
    <property type="entry name" value="PIN-like_EXO1"/>
</dbReference>
<comment type="subcellular location">
    <subcellularLocation>
        <location evidence="2">Nucleus</location>
    </subcellularLocation>
</comment>
<feature type="region of interest" description="Disordered" evidence="17">
    <location>
        <begin position="671"/>
        <end position="699"/>
    </location>
</feature>
<dbReference type="InterPro" id="IPR036279">
    <property type="entry name" value="5-3_exonuclease_C_sf"/>
</dbReference>
<keyword evidence="5" id="KW-0540">Nuclease</keyword>
<dbReference type="SUPFAM" id="SSF47807">
    <property type="entry name" value="5' to 3' exonuclease, C-terminal subdomain"/>
    <property type="match status" value="1"/>
</dbReference>
<evidence type="ECO:0000256" key="14">
    <source>
        <dbReference type="ARBA" id="ARBA00023204"/>
    </source>
</evidence>
<comment type="function">
    <text evidence="16">Putative 5'-&gt;3' double-stranded DNA exonuclease which may also contain a cryptic 3'-&gt;5' double-stranded DNA exonuclease activity. May be involved in DNA mismatch repair (MMR).</text>
</comment>
<evidence type="ECO:0000259" key="19">
    <source>
        <dbReference type="SMART" id="SM00485"/>
    </source>
</evidence>
<evidence type="ECO:0000256" key="15">
    <source>
        <dbReference type="ARBA" id="ARBA00023242"/>
    </source>
</evidence>
<evidence type="ECO:0000256" key="5">
    <source>
        <dbReference type="ARBA" id="ARBA00022722"/>
    </source>
</evidence>
<keyword evidence="12" id="KW-0267">Excision nuclease</keyword>
<keyword evidence="9" id="KW-0378">Hydrolase</keyword>
<evidence type="ECO:0000256" key="8">
    <source>
        <dbReference type="ARBA" id="ARBA00022769"/>
    </source>
</evidence>
<dbReference type="Gene3D" id="1.10.150.20">
    <property type="entry name" value="5' to 3' exonuclease, C-terminal subdomain"/>
    <property type="match status" value="1"/>
</dbReference>
<keyword evidence="11" id="KW-0460">Magnesium</keyword>
<dbReference type="PROSITE" id="PS00841">
    <property type="entry name" value="XPG_1"/>
    <property type="match status" value="1"/>
</dbReference>
<feature type="domain" description="XPG-I" evidence="18">
    <location>
        <begin position="138"/>
        <end position="208"/>
    </location>
</feature>
<dbReference type="FunFam" id="3.40.50.1010:FF:000002">
    <property type="entry name" value="Exonuclease 1, putative"/>
    <property type="match status" value="1"/>
</dbReference>
<evidence type="ECO:0000256" key="7">
    <source>
        <dbReference type="ARBA" id="ARBA00022763"/>
    </source>
</evidence>
<dbReference type="AlphaFoldDB" id="A0AAV9KCD5"/>
<comment type="caution">
    <text evidence="20">The sequence shown here is derived from an EMBL/GenBank/DDBJ whole genome shotgun (WGS) entry which is preliminary data.</text>
</comment>
<dbReference type="GO" id="GO:0035312">
    <property type="term" value="F:5'-3' DNA exonuclease activity"/>
    <property type="evidence" value="ECO:0007669"/>
    <property type="project" value="InterPro"/>
</dbReference>
<dbReference type="Proteomes" id="UP001311915">
    <property type="component" value="Unassembled WGS sequence"/>
</dbReference>
<evidence type="ECO:0000256" key="12">
    <source>
        <dbReference type="ARBA" id="ARBA00022881"/>
    </source>
</evidence>
<evidence type="ECO:0000313" key="20">
    <source>
        <dbReference type="EMBL" id="KAK4710909.1"/>
    </source>
</evidence>
<dbReference type="CDD" id="cd09908">
    <property type="entry name" value="H3TH_EXO1"/>
    <property type="match status" value="1"/>
</dbReference>
<evidence type="ECO:0000256" key="17">
    <source>
        <dbReference type="SAM" id="MobiDB-lite"/>
    </source>
</evidence>
<evidence type="ECO:0000259" key="18">
    <source>
        <dbReference type="SMART" id="SM00484"/>
    </source>
</evidence>
<protein>
    <recommendedName>
        <fullName evidence="4">Exonuclease 1</fullName>
    </recommendedName>
</protein>
<keyword evidence="14" id="KW-0234">DNA repair</keyword>
<name>A0AAV9KCD5_9SOLN</name>
<dbReference type="PANTHER" id="PTHR11081:SF65">
    <property type="entry name" value="DNA DAMAGE-INDUCIBLE PROTEIN DIN7-RELATED"/>
    <property type="match status" value="1"/>
</dbReference>
<feature type="region of interest" description="Disordered" evidence="17">
    <location>
        <begin position="534"/>
        <end position="555"/>
    </location>
</feature>
<evidence type="ECO:0000256" key="4">
    <source>
        <dbReference type="ARBA" id="ARBA00020324"/>
    </source>
</evidence>
<dbReference type="SMART" id="SM00485">
    <property type="entry name" value="XPGN"/>
    <property type="match status" value="1"/>
</dbReference>
<evidence type="ECO:0000313" key="21">
    <source>
        <dbReference type="Proteomes" id="UP001311915"/>
    </source>
</evidence>
<dbReference type="GO" id="GO:0005634">
    <property type="term" value="C:nucleus"/>
    <property type="evidence" value="ECO:0007669"/>
    <property type="project" value="UniProtKB-SubCell"/>
</dbReference>
<gene>
    <name evidence="20" type="ORF">R3W88_005422</name>
</gene>
<evidence type="ECO:0000256" key="13">
    <source>
        <dbReference type="ARBA" id="ARBA00023125"/>
    </source>
</evidence>
<keyword evidence="15" id="KW-0539">Nucleus</keyword>
<dbReference type="Pfam" id="PF00752">
    <property type="entry name" value="XPG_N"/>
    <property type="match status" value="1"/>
</dbReference>
<comment type="similarity">
    <text evidence="3">Belongs to the XPG/RAD2 endonuclease family. EXO1 subfamily.</text>
</comment>
<keyword evidence="13" id="KW-0238">DNA-binding</keyword>
<evidence type="ECO:0000256" key="10">
    <source>
        <dbReference type="ARBA" id="ARBA00022839"/>
    </source>
</evidence>
<feature type="domain" description="XPG N-terminal" evidence="19">
    <location>
        <begin position="1"/>
        <end position="99"/>
    </location>
</feature>
<evidence type="ECO:0000256" key="16">
    <source>
        <dbReference type="ARBA" id="ARBA00060210"/>
    </source>
</evidence>
<keyword evidence="6" id="KW-0479">Metal-binding</keyword>
<evidence type="ECO:0000256" key="1">
    <source>
        <dbReference type="ARBA" id="ARBA00001946"/>
    </source>
</evidence>
<comment type="cofactor">
    <cofactor evidence="1">
        <name>Mg(2+)</name>
        <dbReference type="ChEBI" id="CHEBI:18420"/>
    </cofactor>
</comment>
<dbReference type="FunFam" id="1.10.150.20:FF:000011">
    <property type="entry name" value="exonuclease 1"/>
    <property type="match status" value="1"/>
</dbReference>
<dbReference type="InterPro" id="IPR029060">
    <property type="entry name" value="PIN-like_dom_sf"/>
</dbReference>
<dbReference type="PRINTS" id="PR00853">
    <property type="entry name" value="XPGRADSUPER"/>
</dbReference>
<dbReference type="EMBL" id="JAWPEI010000011">
    <property type="protein sequence ID" value="KAK4710909.1"/>
    <property type="molecule type" value="Genomic_DNA"/>
</dbReference>
<reference evidence="20 21" key="1">
    <citation type="submission" date="2023-10" db="EMBL/GenBank/DDBJ databases">
        <title>Genome-Wide Identification Analysis in wild type Solanum Pinnatisectum Reveals Some Genes Defensing Phytophthora Infestans.</title>
        <authorList>
            <person name="Sun C."/>
        </authorList>
    </citation>
    <scope>NUCLEOTIDE SEQUENCE [LARGE SCALE GENOMIC DNA]</scope>
    <source>
        <strain evidence="20">LQN</strain>
        <tissue evidence="20">Leaf</tissue>
    </source>
</reference>
<dbReference type="SMART" id="SM00279">
    <property type="entry name" value="HhH2"/>
    <property type="match status" value="1"/>
</dbReference>
<keyword evidence="8" id="KW-0228">DNA excision</keyword>
<dbReference type="CDD" id="cd09857">
    <property type="entry name" value="PIN_EXO1"/>
    <property type="match status" value="1"/>
</dbReference>
<dbReference type="InterPro" id="IPR006085">
    <property type="entry name" value="XPG_DNA_repair_N"/>
</dbReference>
<dbReference type="InterPro" id="IPR019974">
    <property type="entry name" value="XPG_CS"/>
</dbReference>
<keyword evidence="10" id="KW-0269">Exonuclease</keyword>
<dbReference type="GO" id="GO:0017108">
    <property type="term" value="F:5'-flap endonuclease activity"/>
    <property type="evidence" value="ECO:0007669"/>
    <property type="project" value="TreeGrafter"/>
</dbReference>
<dbReference type="PANTHER" id="PTHR11081">
    <property type="entry name" value="FLAP ENDONUCLEASE FAMILY MEMBER"/>
    <property type="match status" value="1"/>
</dbReference>
<dbReference type="GO" id="GO:0006281">
    <property type="term" value="P:DNA repair"/>
    <property type="evidence" value="ECO:0007669"/>
    <property type="project" value="UniProtKB-KW"/>
</dbReference>
<dbReference type="InterPro" id="IPR037315">
    <property type="entry name" value="EXO1_H3TH"/>
</dbReference>
<evidence type="ECO:0000256" key="3">
    <source>
        <dbReference type="ARBA" id="ARBA00010563"/>
    </source>
</evidence>
<evidence type="ECO:0000256" key="9">
    <source>
        <dbReference type="ARBA" id="ARBA00022801"/>
    </source>
</evidence>
<dbReference type="InterPro" id="IPR006086">
    <property type="entry name" value="XPG-I_dom"/>
</dbReference>
<feature type="compositionally biased region" description="Basic and acidic residues" evidence="17">
    <location>
        <begin position="687"/>
        <end position="696"/>
    </location>
</feature>
<organism evidence="20 21">
    <name type="scientific">Solanum pinnatisectum</name>
    <name type="common">tansyleaf nightshade</name>
    <dbReference type="NCBI Taxonomy" id="50273"/>
    <lineage>
        <taxon>Eukaryota</taxon>
        <taxon>Viridiplantae</taxon>
        <taxon>Streptophyta</taxon>
        <taxon>Embryophyta</taxon>
        <taxon>Tracheophyta</taxon>
        <taxon>Spermatophyta</taxon>
        <taxon>Magnoliopsida</taxon>
        <taxon>eudicotyledons</taxon>
        <taxon>Gunneridae</taxon>
        <taxon>Pentapetalae</taxon>
        <taxon>asterids</taxon>
        <taxon>lamiids</taxon>
        <taxon>Solanales</taxon>
        <taxon>Solanaceae</taxon>
        <taxon>Solanoideae</taxon>
        <taxon>Solaneae</taxon>
        <taxon>Solanum</taxon>
    </lineage>
</organism>
<dbReference type="InterPro" id="IPR006084">
    <property type="entry name" value="XPG/Rad2"/>
</dbReference>
<dbReference type="SMART" id="SM00484">
    <property type="entry name" value="XPGI"/>
    <property type="match status" value="1"/>
</dbReference>
<evidence type="ECO:0000256" key="6">
    <source>
        <dbReference type="ARBA" id="ARBA00022723"/>
    </source>
</evidence>
<dbReference type="Pfam" id="PF00867">
    <property type="entry name" value="XPG_I"/>
    <property type="match status" value="1"/>
</dbReference>
<dbReference type="GO" id="GO:0046872">
    <property type="term" value="F:metal ion binding"/>
    <property type="evidence" value="ECO:0007669"/>
    <property type="project" value="UniProtKB-KW"/>
</dbReference>
<dbReference type="GO" id="GO:0003677">
    <property type="term" value="F:DNA binding"/>
    <property type="evidence" value="ECO:0007669"/>
    <property type="project" value="UniProtKB-KW"/>
</dbReference>
<evidence type="ECO:0000256" key="2">
    <source>
        <dbReference type="ARBA" id="ARBA00004123"/>
    </source>
</evidence>